<dbReference type="Proteomes" id="UP000799757">
    <property type="component" value="Unassembled WGS sequence"/>
</dbReference>
<keyword evidence="2" id="KW-0472">Membrane</keyword>
<keyword evidence="4" id="KW-1185">Reference proteome</keyword>
<accession>A0A6A6X2Z9</accession>
<dbReference type="EMBL" id="MU002058">
    <property type="protein sequence ID" value="KAF2790719.1"/>
    <property type="molecule type" value="Genomic_DNA"/>
</dbReference>
<feature type="region of interest" description="Disordered" evidence="1">
    <location>
        <begin position="82"/>
        <end position="122"/>
    </location>
</feature>
<dbReference type="AlphaFoldDB" id="A0A6A6X2Z9"/>
<reference evidence="3" key="1">
    <citation type="journal article" date="2020" name="Stud. Mycol.">
        <title>101 Dothideomycetes genomes: a test case for predicting lifestyles and emergence of pathogens.</title>
        <authorList>
            <person name="Haridas S."/>
            <person name="Albert R."/>
            <person name="Binder M."/>
            <person name="Bloem J."/>
            <person name="Labutti K."/>
            <person name="Salamov A."/>
            <person name="Andreopoulos B."/>
            <person name="Baker S."/>
            <person name="Barry K."/>
            <person name="Bills G."/>
            <person name="Bluhm B."/>
            <person name="Cannon C."/>
            <person name="Castanera R."/>
            <person name="Culley D."/>
            <person name="Daum C."/>
            <person name="Ezra D."/>
            <person name="Gonzalez J."/>
            <person name="Henrissat B."/>
            <person name="Kuo A."/>
            <person name="Liang C."/>
            <person name="Lipzen A."/>
            <person name="Lutzoni F."/>
            <person name="Magnuson J."/>
            <person name="Mondo S."/>
            <person name="Nolan M."/>
            <person name="Ohm R."/>
            <person name="Pangilinan J."/>
            <person name="Park H.-J."/>
            <person name="Ramirez L."/>
            <person name="Alfaro M."/>
            <person name="Sun H."/>
            <person name="Tritt A."/>
            <person name="Yoshinaga Y."/>
            <person name="Zwiers L.-H."/>
            <person name="Turgeon B."/>
            <person name="Goodwin S."/>
            <person name="Spatafora J."/>
            <person name="Crous P."/>
            <person name="Grigoriev I."/>
        </authorList>
    </citation>
    <scope>NUCLEOTIDE SEQUENCE</scope>
    <source>
        <strain evidence="3">CBS 109.77</strain>
    </source>
</reference>
<keyword evidence="2" id="KW-1133">Transmembrane helix</keyword>
<gene>
    <name evidence="3" type="ORF">K505DRAFT_76359</name>
</gene>
<evidence type="ECO:0000313" key="3">
    <source>
        <dbReference type="EMBL" id="KAF2790719.1"/>
    </source>
</evidence>
<keyword evidence="2" id="KW-0812">Transmembrane</keyword>
<organism evidence="3 4">
    <name type="scientific">Melanomma pulvis-pyrius CBS 109.77</name>
    <dbReference type="NCBI Taxonomy" id="1314802"/>
    <lineage>
        <taxon>Eukaryota</taxon>
        <taxon>Fungi</taxon>
        <taxon>Dikarya</taxon>
        <taxon>Ascomycota</taxon>
        <taxon>Pezizomycotina</taxon>
        <taxon>Dothideomycetes</taxon>
        <taxon>Pleosporomycetidae</taxon>
        <taxon>Pleosporales</taxon>
        <taxon>Melanommataceae</taxon>
        <taxon>Melanomma</taxon>
    </lineage>
</organism>
<feature type="transmembrane region" description="Helical" evidence="2">
    <location>
        <begin position="6"/>
        <end position="30"/>
    </location>
</feature>
<evidence type="ECO:0000256" key="2">
    <source>
        <dbReference type="SAM" id="Phobius"/>
    </source>
</evidence>
<name>A0A6A6X2Z9_9PLEO</name>
<sequence length="122" mass="13364">METHPALGSLVCLFVVENVSFTSFSVSFMLKSSLCFRAVRSCPPARLPPLSRFPPHPYKGGSCALAHPGISVQTLVHIQKLKLPPTSPGPHPRYGSTPRPLRSDPRAITRHARVVQNEEEAN</sequence>
<evidence type="ECO:0000313" key="4">
    <source>
        <dbReference type="Proteomes" id="UP000799757"/>
    </source>
</evidence>
<evidence type="ECO:0000256" key="1">
    <source>
        <dbReference type="SAM" id="MobiDB-lite"/>
    </source>
</evidence>
<proteinExistence type="predicted"/>
<protein>
    <submittedName>
        <fullName evidence="3">Uncharacterized protein</fullName>
    </submittedName>
</protein>